<dbReference type="InterPro" id="IPR035944">
    <property type="entry name" value="YfbM-like_sf"/>
</dbReference>
<name>A0A2S0KH06_9ACTN</name>
<evidence type="ECO:0008006" key="3">
    <source>
        <dbReference type="Google" id="ProtNLM"/>
    </source>
</evidence>
<reference evidence="1 2" key="1">
    <citation type="submission" date="2018-03" db="EMBL/GenBank/DDBJ databases">
        <title>Characteristics and genome of n-alkane degrading marine bacteria Gordonia iterans isolated from crude oil contaminated in Tae-an, South Korea.</title>
        <authorList>
            <person name="Lee S.-S."/>
            <person name="Kim H."/>
        </authorList>
    </citation>
    <scope>NUCLEOTIDE SEQUENCE [LARGE SCALE GENOMIC DNA]</scope>
    <source>
        <strain evidence="1 2">Co17</strain>
    </source>
</reference>
<gene>
    <name evidence="1" type="ORF">C6V83_12490</name>
</gene>
<proteinExistence type="predicted"/>
<organism evidence="1 2">
    <name type="scientific">Gordonia iterans</name>
    <dbReference type="NCBI Taxonomy" id="1004901"/>
    <lineage>
        <taxon>Bacteria</taxon>
        <taxon>Bacillati</taxon>
        <taxon>Actinomycetota</taxon>
        <taxon>Actinomycetes</taxon>
        <taxon>Mycobacteriales</taxon>
        <taxon>Gordoniaceae</taxon>
        <taxon>Gordonia</taxon>
    </lineage>
</organism>
<accession>A0A2S0KH06</accession>
<evidence type="ECO:0000313" key="2">
    <source>
        <dbReference type="Proteomes" id="UP000239814"/>
    </source>
</evidence>
<dbReference type="RefSeq" id="WP_105942666.1">
    <property type="nucleotide sequence ID" value="NZ_CP027433.1"/>
</dbReference>
<dbReference type="Gene3D" id="3.40.1760.10">
    <property type="entry name" value="YfbM-like super family"/>
    <property type="match status" value="1"/>
</dbReference>
<dbReference type="EMBL" id="CP027433">
    <property type="protein sequence ID" value="AVM00953.1"/>
    <property type="molecule type" value="Genomic_DNA"/>
</dbReference>
<protein>
    <recommendedName>
        <fullName evidence="3">DUF1877 domain-containing protein</fullName>
    </recommendedName>
</protein>
<dbReference type="AlphaFoldDB" id="A0A2S0KH06"/>
<dbReference type="KEGG" id="git:C6V83_12490"/>
<keyword evidence="2" id="KW-1185">Reference proteome</keyword>
<dbReference type="Proteomes" id="UP000239814">
    <property type="component" value="Chromosome"/>
</dbReference>
<sequence length="157" mass="17341">MGIRYYAYPLHAADVPLAEGDPRQFVSADPLADAWGLDPGRPKPRMLYLDKAWRPLQLLFAEAATGEDPPISAQLVAGRVWQSGQGWWEPHISVLPPEQVAAIARDIVRFGPVDQATAERIDRLGPSADYVNDYLVRAQEFTAEIARDGLGLVYMIG</sequence>
<evidence type="ECO:0000313" key="1">
    <source>
        <dbReference type="EMBL" id="AVM00953.1"/>
    </source>
</evidence>
<dbReference type="OrthoDB" id="3731972at2"/>